<evidence type="ECO:0000313" key="2">
    <source>
        <dbReference type="Proteomes" id="UP000009145"/>
    </source>
</evidence>
<organism evidence="1 2">
    <name type="scientific">Methylophaga frappieri (strain ATCC BAA-2434 / DSM 25690 / JAM7)</name>
    <dbReference type="NCBI Taxonomy" id="754477"/>
    <lineage>
        <taxon>Bacteria</taxon>
        <taxon>Pseudomonadati</taxon>
        <taxon>Pseudomonadota</taxon>
        <taxon>Gammaproteobacteria</taxon>
        <taxon>Thiotrichales</taxon>
        <taxon>Piscirickettsiaceae</taxon>
        <taxon>Methylophaga</taxon>
    </lineage>
</organism>
<evidence type="ECO:0000313" key="1">
    <source>
        <dbReference type="EMBL" id="AFJ01541.1"/>
    </source>
</evidence>
<dbReference type="AlphaFoldDB" id="I1YF48"/>
<dbReference type="Proteomes" id="UP000009145">
    <property type="component" value="Chromosome"/>
</dbReference>
<dbReference type="EMBL" id="CP003380">
    <property type="protein sequence ID" value="AFJ01541.1"/>
    <property type="molecule type" value="Genomic_DNA"/>
</dbReference>
<dbReference type="HOGENOM" id="CLU_3009104_0_0_6"/>
<accession>I1YF48</accession>
<gene>
    <name evidence="1" type="ordered locus">Q7C_366</name>
</gene>
<keyword evidence="2" id="KW-1185">Reference proteome</keyword>
<dbReference type="STRING" id="754477.Q7C_366"/>
<protein>
    <submittedName>
        <fullName evidence="1">Uncharacterized protein</fullName>
    </submittedName>
</protein>
<dbReference type="KEGG" id="mec:Q7C_366"/>
<dbReference type="PATRIC" id="fig|754477.3.peg.361"/>
<sequence length="56" mass="6342" precursor="true">MKRDIGVSFLLTCLSVRQSLGTPDDSYVTKNALTILKSMAYGYFRDWVSCFDRGSQ</sequence>
<proteinExistence type="predicted"/>
<reference evidence="1 2" key="1">
    <citation type="journal article" date="2012" name="J. Bacteriol.">
        <title>Complete genome sequences of Methylophaga sp. strain JAM1 and Methylophaga sp. strain JAM7.</title>
        <authorList>
            <person name="Villeneuve C."/>
            <person name="Martineau C."/>
            <person name="Mauffrey F."/>
            <person name="Villemur R."/>
        </authorList>
    </citation>
    <scope>NUCLEOTIDE SEQUENCE [LARGE SCALE GENOMIC DNA]</scope>
    <source>
        <strain evidence="1 2">JAM7</strain>
    </source>
</reference>
<name>I1YF48_METFJ</name>